<feature type="domain" description="Creatinase N-terminal" evidence="2">
    <location>
        <begin position="14"/>
        <end position="169"/>
    </location>
</feature>
<dbReference type="InterPro" id="IPR036005">
    <property type="entry name" value="Creatinase/aminopeptidase-like"/>
</dbReference>
<accession>A0ABS8G340</accession>
<dbReference type="CDD" id="cd01066">
    <property type="entry name" value="APP_MetAP"/>
    <property type="match status" value="1"/>
</dbReference>
<dbReference type="InterPro" id="IPR029149">
    <property type="entry name" value="Creatin/AminoP/Spt16_N"/>
</dbReference>
<evidence type="ECO:0000313" key="4">
    <source>
        <dbReference type="Proteomes" id="UP001198151"/>
    </source>
</evidence>
<dbReference type="Gene3D" id="3.90.230.10">
    <property type="entry name" value="Creatinase/methionine aminopeptidase superfamily"/>
    <property type="match status" value="1"/>
</dbReference>
<dbReference type="SUPFAM" id="SSF55920">
    <property type="entry name" value="Creatinase/aminopeptidase"/>
    <property type="match status" value="1"/>
</dbReference>
<name>A0ABS8G340_9FIRM</name>
<dbReference type="Pfam" id="PF01321">
    <property type="entry name" value="Creatinase_N"/>
    <property type="match status" value="1"/>
</dbReference>
<dbReference type="InterPro" id="IPR000994">
    <property type="entry name" value="Pept_M24"/>
</dbReference>
<reference evidence="3 4" key="1">
    <citation type="submission" date="2021-10" db="EMBL/GenBank/DDBJ databases">
        <title>Anaerobic single-cell dispensing facilitates the cultivation of human gut bacteria.</title>
        <authorList>
            <person name="Afrizal A."/>
        </authorList>
    </citation>
    <scope>NUCLEOTIDE SEQUENCE [LARGE SCALE GENOMIC DNA]</scope>
    <source>
        <strain evidence="3 4">CLA-AA-H200</strain>
    </source>
</reference>
<evidence type="ECO:0000313" key="3">
    <source>
        <dbReference type="EMBL" id="MCC2256299.1"/>
    </source>
</evidence>
<dbReference type="Pfam" id="PF00557">
    <property type="entry name" value="Peptidase_M24"/>
    <property type="match status" value="1"/>
</dbReference>
<dbReference type="Gene3D" id="3.40.350.10">
    <property type="entry name" value="Creatinase/prolidase N-terminal domain"/>
    <property type="match status" value="1"/>
</dbReference>
<keyword evidence="4" id="KW-1185">Reference proteome</keyword>
<proteinExistence type="predicted"/>
<evidence type="ECO:0000259" key="1">
    <source>
        <dbReference type="Pfam" id="PF00557"/>
    </source>
</evidence>
<sequence>MTNLRDRNQKEIQAKLQKEMEKQGFDGLLLTDFGAIYYATGYASKFQYLAGVPGNTMAVVPAKGECILILSEFEMQSPLVYCKDIKIETINSPVFIDELESMVSSKPEKPDSNAGFARALEIICSGRPNAKIGIQMNHMTVTPMNFLKDHAGEATITDCSDLLNRVRAVKTDWEISVLREAAQMSEKTLYDFMKHEYRVGMTQAEYLNLMTRKSYENSVYVTDYIDMNAYGTHFSPSFFGIDRPSKEGDLIRYDGGITYMGYLTDFARLFCIGKPSDRAKKIYAAEVAGYETVMSMIGPGVPMADVFKKAQEAVRENGIPNYLRGFVGHSIGCNVFAEEWPYISPSSQEVFTPGMVLSIELPYYNPNLGGLNIEDTVVITETGYEKFTDCPREIIEI</sequence>
<comment type="caution">
    <text evidence="3">The sequence shown here is derived from an EMBL/GenBank/DDBJ whole genome shotgun (WGS) entry which is preliminary data.</text>
</comment>
<gene>
    <name evidence="3" type="ORF">LKD70_18140</name>
</gene>
<evidence type="ECO:0000259" key="2">
    <source>
        <dbReference type="Pfam" id="PF01321"/>
    </source>
</evidence>
<dbReference type="EMBL" id="JAJEQX010000066">
    <property type="protein sequence ID" value="MCC2256299.1"/>
    <property type="molecule type" value="Genomic_DNA"/>
</dbReference>
<dbReference type="RefSeq" id="WP_227709263.1">
    <property type="nucleotide sequence ID" value="NZ_JAJEQX010000066.1"/>
</dbReference>
<dbReference type="PANTHER" id="PTHR46112">
    <property type="entry name" value="AMINOPEPTIDASE"/>
    <property type="match status" value="1"/>
</dbReference>
<feature type="domain" description="Peptidase M24" evidence="1">
    <location>
        <begin position="178"/>
        <end position="381"/>
    </location>
</feature>
<dbReference type="Proteomes" id="UP001198151">
    <property type="component" value="Unassembled WGS sequence"/>
</dbReference>
<dbReference type="InterPro" id="IPR000587">
    <property type="entry name" value="Creatinase_N"/>
</dbReference>
<protein>
    <submittedName>
        <fullName evidence="3">Xaa-Pro peptidase family protein</fullName>
    </submittedName>
</protein>
<organism evidence="3 4">
    <name type="scientific">Ruminococcus turbiniformis</name>
    <dbReference type="NCBI Taxonomy" id="2881258"/>
    <lineage>
        <taxon>Bacteria</taxon>
        <taxon>Bacillati</taxon>
        <taxon>Bacillota</taxon>
        <taxon>Clostridia</taxon>
        <taxon>Eubacteriales</taxon>
        <taxon>Oscillospiraceae</taxon>
        <taxon>Ruminococcus</taxon>
    </lineage>
</organism>
<dbReference type="InterPro" id="IPR050659">
    <property type="entry name" value="Peptidase_M24B"/>
</dbReference>
<dbReference type="PANTHER" id="PTHR46112:SF2">
    <property type="entry name" value="XAA-PRO AMINOPEPTIDASE P-RELATED"/>
    <property type="match status" value="1"/>
</dbReference>
<dbReference type="SUPFAM" id="SSF53092">
    <property type="entry name" value="Creatinase/prolidase N-terminal domain"/>
    <property type="match status" value="1"/>
</dbReference>